<feature type="region of interest" description="Disordered" evidence="1">
    <location>
        <begin position="64"/>
        <end position="83"/>
    </location>
</feature>
<evidence type="ECO:0000313" key="3">
    <source>
        <dbReference type="Proteomes" id="UP001140560"/>
    </source>
</evidence>
<name>A0A9W8Y972_9PLEO</name>
<feature type="region of interest" description="Disordered" evidence="1">
    <location>
        <begin position="1"/>
        <end position="57"/>
    </location>
</feature>
<organism evidence="2 3">
    <name type="scientific">Neocucurbitaria cava</name>
    <dbReference type="NCBI Taxonomy" id="798079"/>
    <lineage>
        <taxon>Eukaryota</taxon>
        <taxon>Fungi</taxon>
        <taxon>Dikarya</taxon>
        <taxon>Ascomycota</taxon>
        <taxon>Pezizomycotina</taxon>
        <taxon>Dothideomycetes</taxon>
        <taxon>Pleosporomycetidae</taxon>
        <taxon>Pleosporales</taxon>
        <taxon>Pleosporineae</taxon>
        <taxon>Cucurbitariaceae</taxon>
        <taxon>Neocucurbitaria</taxon>
    </lineage>
</organism>
<gene>
    <name evidence="2" type="ORF">N0V83_006257</name>
</gene>
<comment type="caution">
    <text evidence="2">The sequence shown here is derived from an EMBL/GenBank/DDBJ whole genome shotgun (WGS) entry which is preliminary data.</text>
</comment>
<proteinExistence type="predicted"/>
<dbReference type="EMBL" id="JAPEUY010000010">
    <property type="protein sequence ID" value="KAJ4369173.1"/>
    <property type="molecule type" value="Genomic_DNA"/>
</dbReference>
<feature type="compositionally biased region" description="Polar residues" evidence="1">
    <location>
        <begin position="16"/>
        <end position="57"/>
    </location>
</feature>
<dbReference type="AlphaFoldDB" id="A0A9W8Y972"/>
<reference evidence="2" key="1">
    <citation type="submission" date="2022-10" db="EMBL/GenBank/DDBJ databases">
        <title>Tapping the CABI collections for fungal endophytes: first genome assemblies for Collariella, Neodidymelliopsis, Ascochyta clinopodiicola, Didymella pomorum, Didymosphaeria variabile, Neocosmospora piperis and Neocucurbitaria cava.</title>
        <authorList>
            <person name="Hill R."/>
        </authorList>
    </citation>
    <scope>NUCLEOTIDE SEQUENCE</scope>
    <source>
        <strain evidence="2">IMI 356814</strain>
    </source>
</reference>
<feature type="region of interest" description="Disordered" evidence="1">
    <location>
        <begin position="147"/>
        <end position="172"/>
    </location>
</feature>
<dbReference type="OrthoDB" id="5372011at2759"/>
<accession>A0A9W8Y972</accession>
<keyword evidence="3" id="KW-1185">Reference proteome</keyword>
<sequence>MPPPPNTPAPNQQQQSGNTFFNTVLNNPSSTAPHPSAPRNRQTEPSSTTAAFTPTQRSLQARNKLYNVSPGSKSAESYEQRQRRDEAACILESTEMLIWYAAARNEGNCEQSIPATRHYYQNIVLGVLDNEDAAWREAWEVDTSEAVASPARSGKGKEKARKRVISGGGHGI</sequence>
<protein>
    <submittedName>
        <fullName evidence="2">Uncharacterized protein</fullName>
    </submittedName>
</protein>
<evidence type="ECO:0000313" key="2">
    <source>
        <dbReference type="EMBL" id="KAJ4369173.1"/>
    </source>
</evidence>
<dbReference type="Proteomes" id="UP001140560">
    <property type="component" value="Unassembled WGS sequence"/>
</dbReference>
<evidence type="ECO:0000256" key="1">
    <source>
        <dbReference type="SAM" id="MobiDB-lite"/>
    </source>
</evidence>